<feature type="transmembrane region" description="Helical" evidence="1">
    <location>
        <begin position="247"/>
        <end position="266"/>
    </location>
</feature>
<keyword evidence="1" id="KW-1133">Transmembrane helix</keyword>
<dbReference type="EMBL" id="CACVKT020001126">
    <property type="protein sequence ID" value="CAC5365476.1"/>
    <property type="molecule type" value="Genomic_DNA"/>
</dbReference>
<sequence>MFCAMCSKSKQHPGDSEIWTKTGCTSNREDVIRNHERTSFHQIAVNEERDSLISKTTGGEFRREDVVKKVGESSFYSILIDETTDISLLQLVIVYVKFMVEEESQIKFLAMEDESSLPTSNHCVDDKLALAVRHSNTKIKTTKTARWLSQNKACETLRQILQSVVMSLVREANKRYDSLALGQAKNVQPGQFITVLYSKMSSKKEPGGDWGWIITLACFIEHILYIGSINTMGIYHVYIMNEFNEDITAVTVIGALYISVSVSGAFLRETTGSGDIPYFIGCAILCVSAVILIPFSNVKQTFKEQEIIIFDETDFELEKIKLTDDCNNEYKINESTCICKKGNN</sequence>
<evidence type="ECO:0000313" key="3">
    <source>
        <dbReference type="Proteomes" id="UP000507470"/>
    </source>
</evidence>
<evidence type="ECO:0000256" key="1">
    <source>
        <dbReference type="SAM" id="Phobius"/>
    </source>
</evidence>
<dbReference type="AlphaFoldDB" id="A0A6J8ACI8"/>
<name>A0A6J8ACI8_MYTCO</name>
<keyword evidence="1" id="KW-0812">Transmembrane</keyword>
<keyword evidence="3" id="KW-1185">Reference proteome</keyword>
<protein>
    <recommendedName>
        <fullName evidence="4">DUF4371 domain-containing protein</fullName>
    </recommendedName>
</protein>
<keyword evidence="1" id="KW-0472">Membrane</keyword>
<reference evidence="2 3" key="1">
    <citation type="submission" date="2020-06" db="EMBL/GenBank/DDBJ databases">
        <authorList>
            <person name="Li R."/>
            <person name="Bekaert M."/>
        </authorList>
    </citation>
    <scope>NUCLEOTIDE SEQUENCE [LARGE SCALE GENOMIC DNA]</scope>
    <source>
        <strain evidence="3">wild</strain>
    </source>
</reference>
<dbReference type="Proteomes" id="UP000507470">
    <property type="component" value="Unassembled WGS sequence"/>
</dbReference>
<evidence type="ECO:0000313" key="2">
    <source>
        <dbReference type="EMBL" id="CAC5365476.1"/>
    </source>
</evidence>
<feature type="transmembrane region" description="Helical" evidence="1">
    <location>
        <begin position="210"/>
        <end position="235"/>
    </location>
</feature>
<gene>
    <name evidence="2" type="ORF">MCOR_6144</name>
</gene>
<accession>A0A6J8ACI8</accession>
<feature type="transmembrane region" description="Helical" evidence="1">
    <location>
        <begin position="278"/>
        <end position="295"/>
    </location>
</feature>
<evidence type="ECO:0008006" key="4">
    <source>
        <dbReference type="Google" id="ProtNLM"/>
    </source>
</evidence>
<organism evidence="2 3">
    <name type="scientific">Mytilus coruscus</name>
    <name type="common">Sea mussel</name>
    <dbReference type="NCBI Taxonomy" id="42192"/>
    <lineage>
        <taxon>Eukaryota</taxon>
        <taxon>Metazoa</taxon>
        <taxon>Spiralia</taxon>
        <taxon>Lophotrochozoa</taxon>
        <taxon>Mollusca</taxon>
        <taxon>Bivalvia</taxon>
        <taxon>Autobranchia</taxon>
        <taxon>Pteriomorphia</taxon>
        <taxon>Mytilida</taxon>
        <taxon>Mytiloidea</taxon>
        <taxon>Mytilidae</taxon>
        <taxon>Mytilinae</taxon>
        <taxon>Mytilus</taxon>
    </lineage>
</organism>
<proteinExistence type="predicted"/>